<sequence length="314" mass="35175">MNKIAFFTLGVLVGSAATYYVSSHISKDRNMAINLNNNDIELSAIQHTYQSKPQPTNNDSKDIQITKNSDKATDIDLMIDELIANTENLFESSTYKDLAYLIRKDENIAVEVRRKMINSNSYQEKYALVNLLAQDSSKENIDLAIDLIKSVGNESKQLGFELLRGMQIEDNQPTLTNALLDATYYESDSELLTNVIFQLSKNVLEPSTKAIAIDRVQSFLYSDDTILKARAIDGLSLLGDQQIISTIVKQHLSHIDEKVRTSAISASFKLNQLDSDIISSLTNIIKNPEESENIRNMASAVLESQKSELSIREE</sequence>
<evidence type="ECO:0000313" key="1">
    <source>
        <dbReference type="EMBL" id="OZY84558.1"/>
    </source>
</evidence>
<name>A0A266Q3V5_9GAMM</name>
<keyword evidence="2" id="KW-1185">Reference proteome</keyword>
<proteinExistence type="predicted"/>
<dbReference type="EMBL" id="NHNI01000002">
    <property type="protein sequence ID" value="OZY84558.1"/>
    <property type="molecule type" value="Genomic_DNA"/>
</dbReference>
<dbReference type="AlphaFoldDB" id="A0A266Q3V5"/>
<evidence type="ECO:0000313" key="2">
    <source>
        <dbReference type="Proteomes" id="UP000216101"/>
    </source>
</evidence>
<comment type="caution">
    <text evidence="1">The sequence shown here is derived from an EMBL/GenBank/DDBJ whole genome shotgun (WGS) entry which is preliminary data.</text>
</comment>
<dbReference type="InterPro" id="IPR011989">
    <property type="entry name" value="ARM-like"/>
</dbReference>
<gene>
    <name evidence="1" type="ORF">CBP51_15305</name>
</gene>
<dbReference type="SUPFAM" id="SSF48371">
    <property type="entry name" value="ARM repeat"/>
    <property type="match status" value="1"/>
</dbReference>
<dbReference type="InterPro" id="IPR016024">
    <property type="entry name" value="ARM-type_fold"/>
</dbReference>
<evidence type="ECO:0008006" key="3">
    <source>
        <dbReference type="Google" id="ProtNLM"/>
    </source>
</evidence>
<dbReference type="RefSeq" id="WP_094985604.1">
    <property type="nucleotide sequence ID" value="NZ_NHNI01000002.1"/>
</dbReference>
<accession>A0A266Q3V5</accession>
<organism evidence="1 2">
    <name type="scientific">Cellvibrio mixtus</name>
    <dbReference type="NCBI Taxonomy" id="39650"/>
    <lineage>
        <taxon>Bacteria</taxon>
        <taxon>Pseudomonadati</taxon>
        <taxon>Pseudomonadota</taxon>
        <taxon>Gammaproteobacteria</taxon>
        <taxon>Cellvibrionales</taxon>
        <taxon>Cellvibrionaceae</taxon>
        <taxon>Cellvibrio</taxon>
    </lineage>
</organism>
<protein>
    <recommendedName>
        <fullName evidence="3">HEAT repeat domain-containing protein</fullName>
    </recommendedName>
</protein>
<dbReference type="Proteomes" id="UP000216101">
    <property type="component" value="Unassembled WGS sequence"/>
</dbReference>
<reference evidence="2" key="1">
    <citation type="submission" date="2017-05" db="EMBL/GenBank/DDBJ databases">
        <authorList>
            <person name="Barney B.M."/>
        </authorList>
    </citation>
    <scope>NUCLEOTIDE SEQUENCE [LARGE SCALE GENOMIC DNA]</scope>
    <source>
        <strain evidence="2">PSBB022</strain>
    </source>
</reference>
<dbReference type="Gene3D" id="1.25.10.10">
    <property type="entry name" value="Leucine-rich Repeat Variant"/>
    <property type="match status" value="1"/>
</dbReference>